<evidence type="ECO:0000313" key="2">
    <source>
        <dbReference type="Ensembl" id="ENSNFUP00015020585.1"/>
    </source>
</evidence>
<dbReference type="Gene3D" id="1.20.5.340">
    <property type="match status" value="1"/>
</dbReference>
<name>A0A8C6LL39_NOTFU</name>
<feature type="coiled-coil region" evidence="1">
    <location>
        <begin position="11"/>
        <end position="66"/>
    </location>
</feature>
<dbReference type="AlphaFoldDB" id="A0A8C6LL39"/>
<reference evidence="2" key="1">
    <citation type="submission" date="2025-08" db="UniProtKB">
        <authorList>
            <consortium name="Ensembl"/>
        </authorList>
    </citation>
    <scope>IDENTIFICATION</scope>
</reference>
<accession>A0A8C6LL39</accession>
<dbReference type="PANTHER" id="PTHR11505">
    <property type="entry name" value="L1 TRANSPOSABLE ELEMENT-RELATED"/>
    <property type="match status" value="1"/>
</dbReference>
<dbReference type="GeneTree" id="ENSGT01040000240549"/>
<keyword evidence="3" id="KW-1185">Reference proteome</keyword>
<proteinExistence type="predicted"/>
<evidence type="ECO:0000256" key="1">
    <source>
        <dbReference type="SAM" id="Coils"/>
    </source>
</evidence>
<dbReference type="InterPro" id="IPR004244">
    <property type="entry name" value="Transposase_22"/>
</dbReference>
<keyword evidence="1" id="KW-0175">Coiled coil</keyword>
<organism evidence="2 3">
    <name type="scientific">Nothobranchius furzeri</name>
    <name type="common">Turquoise killifish</name>
    <dbReference type="NCBI Taxonomy" id="105023"/>
    <lineage>
        <taxon>Eukaryota</taxon>
        <taxon>Metazoa</taxon>
        <taxon>Chordata</taxon>
        <taxon>Craniata</taxon>
        <taxon>Vertebrata</taxon>
        <taxon>Euteleostomi</taxon>
        <taxon>Actinopterygii</taxon>
        <taxon>Neopterygii</taxon>
        <taxon>Teleostei</taxon>
        <taxon>Neoteleostei</taxon>
        <taxon>Acanthomorphata</taxon>
        <taxon>Ovalentaria</taxon>
        <taxon>Atherinomorphae</taxon>
        <taxon>Cyprinodontiformes</taxon>
        <taxon>Nothobranchiidae</taxon>
        <taxon>Nothobranchius</taxon>
    </lineage>
</organism>
<reference evidence="2" key="2">
    <citation type="submission" date="2025-09" db="UniProtKB">
        <authorList>
            <consortium name="Ensembl"/>
        </authorList>
    </citation>
    <scope>IDENTIFICATION</scope>
</reference>
<sequence length="92" mass="10550">YAGQENVKRDVQDFSLRMDGAEKRISNVEDDVNSEKGKTEALVKQVALLTDKLEDLENRSRRSNLRLVNVPEKIEGNDAVAFLEKWLIDDFI</sequence>
<dbReference type="Proteomes" id="UP000694548">
    <property type="component" value="Unassembled WGS sequence"/>
</dbReference>
<protein>
    <submittedName>
        <fullName evidence="2">Uncharacterized protein</fullName>
    </submittedName>
</protein>
<dbReference type="Ensembl" id="ENSNFUT00015021553.1">
    <property type="protein sequence ID" value="ENSNFUP00015020585.1"/>
    <property type="gene ID" value="ENSNFUG00015009974.1"/>
</dbReference>
<evidence type="ECO:0000313" key="3">
    <source>
        <dbReference type="Proteomes" id="UP000694548"/>
    </source>
</evidence>